<evidence type="ECO:0000256" key="6">
    <source>
        <dbReference type="ARBA" id="ARBA00023136"/>
    </source>
</evidence>
<feature type="transmembrane region" description="Helical" evidence="7">
    <location>
        <begin position="164"/>
        <end position="186"/>
    </location>
</feature>
<keyword evidence="6 7" id="KW-0472">Membrane</keyword>
<dbReference type="SUPFAM" id="SSF103473">
    <property type="entry name" value="MFS general substrate transporter"/>
    <property type="match status" value="1"/>
</dbReference>
<dbReference type="InterPro" id="IPR047200">
    <property type="entry name" value="MFS_YcaD-like"/>
</dbReference>
<keyword evidence="10" id="KW-1185">Reference proteome</keyword>
<accession>A0A089HNU5</accession>
<organism evidence="9 10">
    <name type="scientific">Paenibacillus durus</name>
    <name type="common">Paenibacillus azotofixans</name>
    <dbReference type="NCBI Taxonomy" id="44251"/>
    <lineage>
        <taxon>Bacteria</taxon>
        <taxon>Bacillati</taxon>
        <taxon>Bacillota</taxon>
        <taxon>Bacilli</taxon>
        <taxon>Bacillales</taxon>
        <taxon>Paenibacillaceae</taxon>
        <taxon>Paenibacillus</taxon>
    </lineage>
</organism>
<feature type="transmembrane region" description="Helical" evidence="7">
    <location>
        <begin position="296"/>
        <end position="318"/>
    </location>
</feature>
<protein>
    <submittedName>
        <fullName evidence="9">Transporter</fullName>
    </submittedName>
</protein>
<dbReference type="PROSITE" id="PS50850">
    <property type="entry name" value="MFS"/>
    <property type="match status" value="1"/>
</dbReference>
<evidence type="ECO:0000256" key="1">
    <source>
        <dbReference type="ARBA" id="ARBA00004651"/>
    </source>
</evidence>
<sequence length="392" mass="42045">MDQKTGKFHDLFGNGRAIIYGIALLVGTSMGVINPLSTTHMTTNHGGGIWIGVISSSYFFFMALGSVFVDRTMRGSSVKTVITAGLLLTAVCSALFPLFTANAVWLLLMSLMGIGISCNMVGLQTALHNLSNEKSLGMVSGIYSLCYALGLIASAAVAPQVYGYVTWLPFAFSSLCLVLASGIIHFKLADVLVIPERAREKVLSKITLPLFGAFVYGFSETIVVSLYPLYLIREHVAVSQTGYGLSIFAVGSIIGLLPLTYLADRIGRKRCLALCVFISIFAVLGIVTAASMSLKLLLSFAAGFMIGPLYPLSMAFAVQDLSAGERSSGNALFTTFYGFGSAAGPFFSSVAMNIWGNGHIFTASLLLFCLFLTYMAMTRKDSKVRITKEEIL</sequence>
<evidence type="ECO:0000256" key="7">
    <source>
        <dbReference type="SAM" id="Phobius"/>
    </source>
</evidence>
<dbReference type="AlphaFoldDB" id="A0A089HNU5"/>
<feature type="transmembrane region" description="Helical" evidence="7">
    <location>
        <begin position="17"/>
        <end position="37"/>
    </location>
</feature>
<dbReference type="Proteomes" id="UP000029409">
    <property type="component" value="Chromosome"/>
</dbReference>
<feature type="transmembrane region" description="Helical" evidence="7">
    <location>
        <begin position="358"/>
        <end position="377"/>
    </location>
</feature>
<dbReference type="STRING" id="44251.PDUR_08945"/>
<keyword evidence="3" id="KW-1003">Cell membrane</keyword>
<feature type="transmembrane region" description="Helical" evidence="7">
    <location>
        <begin position="206"/>
        <end position="230"/>
    </location>
</feature>
<evidence type="ECO:0000256" key="3">
    <source>
        <dbReference type="ARBA" id="ARBA00022475"/>
    </source>
</evidence>
<evidence type="ECO:0000313" key="9">
    <source>
        <dbReference type="EMBL" id="AIQ12043.1"/>
    </source>
</evidence>
<comment type="subcellular location">
    <subcellularLocation>
        <location evidence="1">Cell membrane</location>
        <topology evidence="1">Multi-pass membrane protein</topology>
    </subcellularLocation>
</comment>
<feature type="transmembrane region" description="Helical" evidence="7">
    <location>
        <begin position="81"/>
        <end position="99"/>
    </location>
</feature>
<dbReference type="InterPro" id="IPR020846">
    <property type="entry name" value="MFS_dom"/>
</dbReference>
<dbReference type="OrthoDB" id="478565at2"/>
<dbReference type="InterPro" id="IPR036259">
    <property type="entry name" value="MFS_trans_sf"/>
</dbReference>
<evidence type="ECO:0000313" key="10">
    <source>
        <dbReference type="Proteomes" id="UP000029409"/>
    </source>
</evidence>
<evidence type="ECO:0000256" key="5">
    <source>
        <dbReference type="ARBA" id="ARBA00022989"/>
    </source>
</evidence>
<proteinExistence type="predicted"/>
<keyword evidence="2" id="KW-0813">Transport</keyword>
<feature type="transmembrane region" description="Helical" evidence="7">
    <location>
        <begin position="330"/>
        <end position="352"/>
    </location>
</feature>
<feature type="transmembrane region" description="Helical" evidence="7">
    <location>
        <begin position="49"/>
        <end position="69"/>
    </location>
</feature>
<dbReference type="InterPro" id="IPR011701">
    <property type="entry name" value="MFS"/>
</dbReference>
<name>A0A089HNU5_PAEDU</name>
<feature type="transmembrane region" description="Helical" evidence="7">
    <location>
        <begin position="242"/>
        <end position="259"/>
    </location>
</feature>
<dbReference type="KEGG" id="pdu:PDUR_08945"/>
<feature type="transmembrane region" description="Helical" evidence="7">
    <location>
        <begin position="105"/>
        <end position="123"/>
    </location>
</feature>
<evidence type="ECO:0000256" key="2">
    <source>
        <dbReference type="ARBA" id="ARBA00022448"/>
    </source>
</evidence>
<dbReference type="PANTHER" id="PTHR23521">
    <property type="entry name" value="TRANSPORTER MFS SUPERFAMILY"/>
    <property type="match status" value="1"/>
</dbReference>
<dbReference type="GO" id="GO:0005886">
    <property type="term" value="C:plasma membrane"/>
    <property type="evidence" value="ECO:0007669"/>
    <property type="project" value="UniProtKB-SubCell"/>
</dbReference>
<dbReference type="CDD" id="cd17477">
    <property type="entry name" value="MFS_YcaD_like"/>
    <property type="match status" value="1"/>
</dbReference>
<dbReference type="Pfam" id="PF07690">
    <property type="entry name" value="MFS_1"/>
    <property type="match status" value="2"/>
</dbReference>
<dbReference type="RefSeq" id="WP_042205914.1">
    <property type="nucleotide sequence ID" value="NZ_CP009288.1"/>
</dbReference>
<feature type="domain" description="Major facilitator superfamily (MFS) profile" evidence="8">
    <location>
        <begin position="205"/>
        <end position="392"/>
    </location>
</feature>
<keyword evidence="5 7" id="KW-1133">Transmembrane helix</keyword>
<feature type="transmembrane region" description="Helical" evidence="7">
    <location>
        <begin position="135"/>
        <end position="158"/>
    </location>
</feature>
<dbReference type="Gene3D" id="1.20.1250.20">
    <property type="entry name" value="MFS general substrate transporter like domains"/>
    <property type="match status" value="2"/>
</dbReference>
<dbReference type="PANTHER" id="PTHR23521:SF2">
    <property type="entry name" value="TRANSPORTER MFS SUPERFAMILY"/>
    <property type="match status" value="1"/>
</dbReference>
<feature type="transmembrane region" description="Helical" evidence="7">
    <location>
        <begin position="271"/>
        <end position="290"/>
    </location>
</feature>
<gene>
    <name evidence="9" type="ORF">PDUR_08945</name>
</gene>
<keyword evidence="4 7" id="KW-0812">Transmembrane</keyword>
<dbReference type="EMBL" id="CP009288">
    <property type="protein sequence ID" value="AIQ12043.1"/>
    <property type="molecule type" value="Genomic_DNA"/>
</dbReference>
<evidence type="ECO:0000259" key="8">
    <source>
        <dbReference type="PROSITE" id="PS50850"/>
    </source>
</evidence>
<dbReference type="GO" id="GO:0022857">
    <property type="term" value="F:transmembrane transporter activity"/>
    <property type="evidence" value="ECO:0007669"/>
    <property type="project" value="InterPro"/>
</dbReference>
<evidence type="ECO:0000256" key="4">
    <source>
        <dbReference type="ARBA" id="ARBA00022692"/>
    </source>
</evidence>
<dbReference type="eggNOG" id="COG2814">
    <property type="taxonomic scope" value="Bacteria"/>
</dbReference>
<reference evidence="9 10" key="1">
    <citation type="submission" date="2014-08" db="EMBL/GenBank/DDBJ databases">
        <title>Comparative genomics of the Paenibacillus odorifer group.</title>
        <authorList>
            <person name="den Bakker H.C."/>
            <person name="Tsai Y.-C."/>
            <person name="Martin N."/>
            <person name="Korlach J."/>
            <person name="Wiedmann M."/>
        </authorList>
    </citation>
    <scope>NUCLEOTIDE SEQUENCE [LARGE SCALE GENOMIC DNA]</scope>
    <source>
        <strain evidence="9 10">DSM 1735</strain>
    </source>
</reference>